<evidence type="ECO:0000313" key="2">
    <source>
        <dbReference type="Proteomes" id="UP000655225"/>
    </source>
</evidence>
<reference evidence="1 2" key="1">
    <citation type="submission" date="2020-04" db="EMBL/GenBank/DDBJ databases">
        <title>Plant Genome Project.</title>
        <authorList>
            <person name="Zhang R.-G."/>
        </authorList>
    </citation>
    <scope>NUCLEOTIDE SEQUENCE [LARGE SCALE GENOMIC DNA]</scope>
    <source>
        <strain evidence="1">YNK0</strain>
        <tissue evidence="1">Leaf</tissue>
    </source>
</reference>
<sequence>MPKSVGNKTVEEVWKEISAGGGDRELRATGEMAMEDFLTMAGAVREEDAKISSTEEPGQGTADEGKIIVCDFATASTTVADFEISHMKRYQILIAQRLVEEGINCWNLIFQHHHPVLWEKAVFEIEEQFMKISQCTTRALSEQVKGKAEKPSNRLQRAISKERICLQENVLKN</sequence>
<dbReference type="AlphaFoldDB" id="A0A834Z9R1"/>
<gene>
    <name evidence="1" type="ORF">HHK36_011603</name>
</gene>
<dbReference type="EMBL" id="JABCRI010000007">
    <property type="protein sequence ID" value="KAF8403499.1"/>
    <property type="molecule type" value="Genomic_DNA"/>
</dbReference>
<organism evidence="1 2">
    <name type="scientific">Tetracentron sinense</name>
    <name type="common">Spur-leaf</name>
    <dbReference type="NCBI Taxonomy" id="13715"/>
    <lineage>
        <taxon>Eukaryota</taxon>
        <taxon>Viridiplantae</taxon>
        <taxon>Streptophyta</taxon>
        <taxon>Embryophyta</taxon>
        <taxon>Tracheophyta</taxon>
        <taxon>Spermatophyta</taxon>
        <taxon>Magnoliopsida</taxon>
        <taxon>Trochodendrales</taxon>
        <taxon>Trochodendraceae</taxon>
        <taxon>Tetracentron</taxon>
    </lineage>
</organism>
<accession>A0A834Z9R1</accession>
<name>A0A834Z9R1_TETSI</name>
<dbReference type="Proteomes" id="UP000655225">
    <property type="component" value="Unassembled WGS sequence"/>
</dbReference>
<keyword evidence="2" id="KW-1185">Reference proteome</keyword>
<proteinExistence type="predicted"/>
<evidence type="ECO:0000313" key="1">
    <source>
        <dbReference type="EMBL" id="KAF8403499.1"/>
    </source>
</evidence>
<comment type="caution">
    <text evidence="1">The sequence shown here is derived from an EMBL/GenBank/DDBJ whole genome shotgun (WGS) entry which is preliminary data.</text>
</comment>
<protein>
    <submittedName>
        <fullName evidence="1">Uncharacterized protein</fullName>
    </submittedName>
</protein>
<dbReference type="OrthoDB" id="10263919at2759"/>